<dbReference type="AlphaFoldDB" id="A0A9E6RA29"/>
<evidence type="ECO:0000313" key="2">
    <source>
        <dbReference type="Proteomes" id="UP000825701"/>
    </source>
</evidence>
<dbReference type="RefSeq" id="WP_261404171.1">
    <property type="nucleotide sequence ID" value="NZ_CP081869.1"/>
</dbReference>
<proteinExistence type="predicted"/>
<sequence>MNSAVLIEIHGVEAGLVVRDERGQFRFFAAAREAFRFEGRLFRSAADARRAVAEAIDPKPSRRGG</sequence>
<gene>
    <name evidence="1" type="ORF">K6K41_04900</name>
</gene>
<name>A0A9E6RA29_9HYPH</name>
<dbReference type="KEGG" id="cmet:K6K41_04900"/>
<keyword evidence="2" id="KW-1185">Reference proteome</keyword>
<accession>A0A9E6RA29</accession>
<reference evidence="1" key="1">
    <citation type="submission" date="2021-08" db="EMBL/GenBank/DDBJ databases">
        <authorList>
            <person name="Zhang H."/>
            <person name="Xu M."/>
            <person name="Yu Z."/>
            <person name="Yang L."/>
            <person name="Cai Y."/>
        </authorList>
    </citation>
    <scope>NUCLEOTIDE SEQUENCE</scope>
    <source>
        <strain evidence="1">CHL1</strain>
    </source>
</reference>
<evidence type="ECO:0000313" key="1">
    <source>
        <dbReference type="EMBL" id="QZO00956.1"/>
    </source>
</evidence>
<dbReference type="EMBL" id="CP081869">
    <property type="protein sequence ID" value="QZO00956.1"/>
    <property type="molecule type" value="Genomic_DNA"/>
</dbReference>
<protein>
    <submittedName>
        <fullName evidence="1">Uncharacterized protein</fullName>
    </submittedName>
</protein>
<dbReference type="Proteomes" id="UP000825701">
    <property type="component" value="Chromosome"/>
</dbReference>
<organism evidence="1 2">
    <name type="scientific">Chenggangzhangella methanolivorans</name>
    <dbReference type="NCBI Taxonomy" id="1437009"/>
    <lineage>
        <taxon>Bacteria</taxon>
        <taxon>Pseudomonadati</taxon>
        <taxon>Pseudomonadota</taxon>
        <taxon>Alphaproteobacteria</taxon>
        <taxon>Hyphomicrobiales</taxon>
        <taxon>Methylopilaceae</taxon>
        <taxon>Chenggangzhangella</taxon>
    </lineage>
</organism>